<proteinExistence type="predicted"/>
<protein>
    <submittedName>
        <fullName evidence="2">Putative hydrolase</fullName>
    </submittedName>
</protein>
<sequence length="55" mass="5518">MAKGRELAALGPGARFEPIGGAGHLVQEELPRNSGPSSSPSSSSRRDRGAACPGS</sequence>
<keyword evidence="2" id="KW-0378">Hydrolase</keyword>
<evidence type="ECO:0000256" key="1">
    <source>
        <dbReference type="SAM" id="MobiDB-lite"/>
    </source>
</evidence>
<dbReference type="EMBL" id="AMLP01000284">
    <property type="protein sequence ID" value="ELS50369.1"/>
    <property type="molecule type" value="Genomic_DNA"/>
</dbReference>
<name>L8P2G8_STRVR</name>
<gene>
    <name evidence="2" type="ORF">STVIR_8671</name>
</gene>
<evidence type="ECO:0000313" key="2">
    <source>
        <dbReference type="EMBL" id="ELS50369.1"/>
    </source>
</evidence>
<evidence type="ECO:0000313" key="3">
    <source>
        <dbReference type="Proteomes" id="UP000011205"/>
    </source>
</evidence>
<reference evidence="2 3" key="1">
    <citation type="journal article" date="2013" name="Genome Announc.">
        <title>Draft Genome Sequence of Streptomyces viridochromogenes Strain Tu57, Producer of Avilamycin.</title>
        <authorList>
            <person name="Gruning B.A."/>
            <person name="Erxleben A."/>
            <person name="Hahnlein A."/>
            <person name="Gunther S."/>
        </authorList>
    </citation>
    <scope>NUCLEOTIDE SEQUENCE [LARGE SCALE GENOMIC DNA]</scope>
    <source>
        <strain evidence="2 3">Tue57</strain>
    </source>
</reference>
<feature type="region of interest" description="Disordered" evidence="1">
    <location>
        <begin position="1"/>
        <end position="55"/>
    </location>
</feature>
<comment type="caution">
    <text evidence="2">The sequence shown here is derived from an EMBL/GenBank/DDBJ whole genome shotgun (WGS) entry which is preliminary data.</text>
</comment>
<dbReference type="AlphaFoldDB" id="L8P2G8"/>
<dbReference type="PATRIC" id="fig|1160705.3.peg.8570"/>
<dbReference type="GO" id="GO:0016787">
    <property type="term" value="F:hydrolase activity"/>
    <property type="evidence" value="ECO:0007669"/>
    <property type="project" value="UniProtKB-KW"/>
</dbReference>
<accession>L8P2G8</accession>
<dbReference type="Proteomes" id="UP000011205">
    <property type="component" value="Unassembled WGS sequence"/>
</dbReference>
<organism evidence="2 3">
    <name type="scientific">Streptomyces viridochromogenes Tue57</name>
    <dbReference type="NCBI Taxonomy" id="1160705"/>
    <lineage>
        <taxon>Bacteria</taxon>
        <taxon>Bacillati</taxon>
        <taxon>Actinomycetota</taxon>
        <taxon>Actinomycetes</taxon>
        <taxon>Kitasatosporales</taxon>
        <taxon>Streptomycetaceae</taxon>
        <taxon>Streptomyces</taxon>
    </lineage>
</organism>
<feature type="compositionally biased region" description="Low complexity" evidence="1">
    <location>
        <begin position="32"/>
        <end position="43"/>
    </location>
</feature>